<dbReference type="InterPro" id="IPR010164">
    <property type="entry name" value="Orn_aminotrans"/>
</dbReference>
<proteinExistence type="inferred from homology"/>
<name>A0ABY3RPZ9_9MICO</name>
<evidence type="ECO:0000256" key="5">
    <source>
        <dbReference type="ARBA" id="ARBA00022679"/>
    </source>
</evidence>
<keyword evidence="6 8" id="KW-0663">Pyridoxal phosphate</keyword>
<dbReference type="EC" id="2.6.1.13" evidence="3"/>
<dbReference type="InterPro" id="IPR015422">
    <property type="entry name" value="PyrdxlP-dep_Trfase_small"/>
</dbReference>
<dbReference type="CDD" id="cd00610">
    <property type="entry name" value="OAT_like"/>
    <property type="match status" value="1"/>
</dbReference>
<dbReference type="PANTHER" id="PTHR11986">
    <property type="entry name" value="AMINOTRANSFERASE CLASS III"/>
    <property type="match status" value="1"/>
</dbReference>
<evidence type="ECO:0000256" key="2">
    <source>
        <dbReference type="ARBA" id="ARBA00004998"/>
    </source>
</evidence>
<dbReference type="PIRSF" id="PIRSF000521">
    <property type="entry name" value="Transaminase_4ab_Lys_Orn"/>
    <property type="match status" value="1"/>
</dbReference>
<dbReference type="InterPro" id="IPR005814">
    <property type="entry name" value="Aminotrans_3"/>
</dbReference>
<feature type="region of interest" description="Disordered" evidence="9">
    <location>
        <begin position="1"/>
        <end position="20"/>
    </location>
</feature>
<evidence type="ECO:0000256" key="4">
    <source>
        <dbReference type="ARBA" id="ARBA00022576"/>
    </source>
</evidence>
<keyword evidence="4 10" id="KW-0032">Aminotransferase</keyword>
<dbReference type="InterPro" id="IPR050103">
    <property type="entry name" value="Class-III_PLP-dep_AT"/>
</dbReference>
<evidence type="ECO:0000313" key="11">
    <source>
        <dbReference type="Proteomes" id="UP001199642"/>
    </source>
</evidence>
<comment type="similarity">
    <text evidence="8">Belongs to the class-III pyridoxal-phosphate-dependent aminotransferase family.</text>
</comment>
<evidence type="ECO:0000256" key="6">
    <source>
        <dbReference type="ARBA" id="ARBA00022898"/>
    </source>
</evidence>
<keyword evidence="11" id="KW-1185">Reference proteome</keyword>
<dbReference type="RefSeq" id="WP_231819847.1">
    <property type="nucleotide sequence ID" value="NZ_CP082781.1"/>
</dbReference>
<dbReference type="NCBIfam" id="TIGR01885">
    <property type="entry name" value="Orn_aminotrans"/>
    <property type="match status" value="1"/>
</dbReference>
<evidence type="ECO:0000313" key="10">
    <source>
        <dbReference type="EMBL" id="UGS26148.1"/>
    </source>
</evidence>
<dbReference type="Pfam" id="PF00202">
    <property type="entry name" value="Aminotran_3"/>
    <property type="match status" value="1"/>
</dbReference>
<dbReference type="Proteomes" id="UP001199642">
    <property type="component" value="Chromosome"/>
</dbReference>
<comment type="pathway">
    <text evidence="2">Amino-acid biosynthesis; L-proline biosynthesis; L-glutamate 5-semialdehyde from L-ornithine: step 1/1.</text>
</comment>
<organism evidence="10 11">
    <name type="scientific">Microbacterium resistens</name>
    <dbReference type="NCBI Taxonomy" id="156977"/>
    <lineage>
        <taxon>Bacteria</taxon>
        <taxon>Bacillati</taxon>
        <taxon>Actinomycetota</taxon>
        <taxon>Actinomycetes</taxon>
        <taxon>Micrococcales</taxon>
        <taxon>Microbacteriaceae</taxon>
        <taxon>Microbacterium</taxon>
    </lineage>
</organism>
<evidence type="ECO:0000256" key="7">
    <source>
        <dbReference type="ARBA" id="ARBA00030587"/>
    </source>
</evidence>
<sequence>MSDALHATDQQSAPDAAEPHVATNYRPLPVTIARGDGAWVTDVEGKRYLDLLAAYSAVNFGHRHPALVAALEEQLGRIALISRAFRSDRLEPFAEGLARLCGKELVLPMNTGAEAVETGIKVARAWGYRVKGVADGAARIVVAAGNFHGRTTTIVSFSDDEAAHDDFGPYTPGFDVVPYGDADAIAAAITDETVAVLVEPIQGEAGVIIPPDGYLRRIREICDERNVLFIADEIQSGLGRVGETFACDREEVVPDLYLLGKALGGGLLPVSAVVGNRDVLGVIRPGEHGSTFGGNPLAAAVGLQVVEMLESGEFQERAKALGDHLRTGLESLVGQGVTGIRVAGLWAGVDIDPARGTGREIAEQLSERGVLVKDTHGQTIRIAPPIVIRPTEIDWALEQLRVVLAS</sequence>
<protein>
    <recommendedName>
        <fullName evidence="3">ornithine aminotransferase</fullName>
        <ecNumber evidence="3">2.6.1.13</ecNumber>
    </recommendedName>
    <alternativeName>
        <fullName evidence="7">Ornithine--oxo-acid aminotransferase</fullName>
    </alternativeName>
</protein>
<dbReference type="InterPro" id="IPR015424">
    <property type="entry name" value="PyrdxlP-dep_Trfase"/>
</dbReference>
<evidence type="ECO:0000256" key="1">
    <source>
        <dbReference type="ARBA" id="ARBA00001933"/>
    </source>
</evidence>
<evidence type="ECO:0000256" key="3">
    <source>
        <dbReference type="ARBA" id="ARBA00012924"/>
    </source>
</evidence>
<dbReference type="EMBL" id="CP082781">
    <property type="protein sequence ID" value="UGS26148.1"/>
    <property type="molecule type" value="Genomic_DNA"/>
</dbReference>
<accession>A0ABY3RPZ9</accession>
<dbReference type="GO" id="GO:0004587">
    <property type="term" value="F:ornithine aminotransferase activity"/>
    <property type="evidence" value="ECO:0007669"/>
    <property type="project" value="UniProtKB-EC"/>
</dbReference>
<evidence type="ECO:0000256" key="9">
    <source>
        <dbReference type="SAM" id="MobiDB-lite"/>
    </source>
</evidence>
<dbReference type="InterPro" id="IPR049704">
    <property type="entry name" value="Aminotrans_3_PPA_site"/>
</dbReference>
<keyword evidence="5 10" id="KW-0808">Transferase</keyword>
<dbReference type="SUPFAM" id="SSF53383">
    <property type="entry name" value="PLP-dependent transferases"/>
    <property type="match status" value="1"/>
</dbReference>
<dbReference type="InterPro" id="IPR015421">
    <property type="entry name" value="PyrdxlP-dep_Trfase_major"/>
</dbReference>
<dbReference type="Gene3D" id="3.90.1150.10">
    <property type="entry name" value="Aspartate Aminotransferase, domain 1"/>
    <property type="match status" value="1"/>
</dbReference>
<dbReference type="PANTHER" id="PTHR11986:SF18">
    <property type="entry name" value="ORNITHINE AMINOTRANSFERASE, MITOCHONDRIAL"/>
    <property type="match status" value="1"/>
</dbReference>
<dbReference type="PROSITE" id="PS00600">
    <property type="entry name" value="AA_TRANSFER_CLASS_3"/>
    <property type="match status" value="1"/>
</dbReference>
<reference evidence="10 11" key="1">
    <citation type="submission" date="2023-01" db="EMBL/GenBank/DDBJ databases">
        <title>Characterization of estradiol degrading bacteria Microbacterium sp. MZT7 and reveal degrading genes through genome analysis.</title>
        <authorList>
            <person name="Hao P."/>
            <person name="Gao Y."/>
        </authorList>
    </citation>
    <scope>NUCLEOTIDE SEQUENCE [LARGE SCALE GENOMIC DNA]</scope>
    <source>
        <strain evidence="10 11">MZT7</strain>
    </source>
</reference>
<dbReference type="Gene3D" id="3.40.640.10">
    <property type="entry name" value="Type I PLP-dependent aspartate aminotransferase-like (Major domain)"/>
    <property type="match status" value="1"/>
</dbReference>
<evidence type="ECO:0000256" key="8">
    <source>
        <dbReference type="RuleBase" id="RU003560"/>
    </source>
</evidence>
<comment type="cofactor">
    <cofactor evidence="1">
        <name>pyridoxal 5'-phosphate</name>
        <dbReference type="ChEBI" id="CHEBI:597326"/>
    </cofactor>
</comment>
<gene>
    <name evidence="10" type="primary">rocD</name>
    <name evidence="10" type="ORF">K8F61_16110</name>
</gene>